<dbReference type="EMBL" id="JAIMJA010000015">
    <property type="protein sequence ID" value="MCE2596009.1"/>
    <property type="molecule type" value="Genomic_DNA"/>
</dbReference>
<dbReference type="PRINTS" id="PR00207">
    <property type="entry name" value="FLAGELLIN"/>
</dbReference>
<evidence type="ECO:0000256" key="4">
    <source>
        <dbReference type="RuleBase" id="RU362073"/>
    </source>
</evidence>
<dbReference type="InterPro" id="IPR042187">
    <property type="entry name" value="Flagellin_C_sub2"/>
</dbReference>
<accession>A0ABS8WAD8</accession>
<dbReference type="Proteomes" id="UP001201273">
    <property type="component" value="Unassembled WGS sequence"/>
</dbReference>
<comment type="function">
    <text evidence="4">Flagellin is the subunit protein which polymerizes to form the filaments of bacterial flagella.</text>
</comment>
<protein>
    <recommendedName>
        <fullName evidence="4">Flagellin</fullName>
    </recommendedName>
</protein>
<dbReference type="Pfam" id="PF00700">
    <property type="entry name" value="Flagellin_C"/>
    <property type="match status" value="1"/>
</dbReference>
<proteinExistence type="inferred from homology"/>
<keyword evidence="2 4" id="KW-0964">Secreted</keyword>
<feature type="compositionally biased region" description="Basic and acidic residues" evidence="5">
    <location>
        <begin position="19"/>
        <end position="30"/>
    </location>
</feature>
<name>A0ABS8WAD8_9GAMM</name>
<organism evidence="8 9">
    <name type="scientific">Motilimonas cestriensis</name>
    <dbReference type="NCBI Taxonomy" id="2742685"/>
    <lineage>
        <taxon>Bacteria</taxon>
        <taxon>Pseudomonadati</taxon>
        <taxon>Pseudomonadota</taxon>
        <taxon>Gammaproteobacteria</taxon>
        <taxon>Alteromonadales</taxon>
        <taxon>Alteromonadales genera incertae sedis</taxon>
        <taxon>Motilimonas</taxon>
    </lineage>
</organism>
<dbReference type="InterPro" id="IPR001029">
    <property type="entry name" value="Flagellin_N"/>
</dbReference>
<evidence type="ECO:0000256" key="2">
    <source>
        <dbReference type="ARBA" id="ARBA00022525"/>
    </source>
</evidence>
<comment type="caution">
    <text evidence="8">The sequence shown here is derived from an EMBL/GenBank/DDBJ whole genome shotgun (WGS) entry which is preliminary data.</text>
</comment>
<feature type="domain" description="Flagellin N-terminal" evidence="6">
    <location>
        <begin position="9"/>
        <end position="122"/>
    </location>
</feature>
<dbReference type="InterPro" id="IPR046358">
    <property type="entry name" value="Flagellin_C"/>
</dbReference>
<feature type="compositionally biased region" description="Polar residues" evidence="5">
    <location>
        <begin position="1"/>
        <end position="17"/>
    </location>
</feature>
<reference evidence="8 9" key="1">
    <citation type="journal article" date="2022" name="Environ. Microbiol. Rep.">
        <title>Eco-phylogenetic analyses reveal divergent evolution of vitamin B12 metabolism in the marine bacterial family 'Psychromonadaceae'.</title>
        <authorList>
            <person name="Jin X."/>
            <person name="Yang Y."/>
            <person name="Cao H."/>
            <person name="Gao B."/>
            <person name="Zhao Z."/>
        </authorList>
    </citation>
    <scope>NUCLEOTIDE SEQUENCE [LARGE SCALE GENOMIC DNA]</scope>
    <source>
        <strain evidence="8 9">MKS20</strain>
    </source>
</reference>
<evidence type="ECO:0000259" key="7">
    <source>
        <dbReference type="Pfam" id="PF00700"/>
    </source>
</evidence>
<dbReference type="PANTHER" id="PTHR42792:SF2">
    <property type="entry name" value="FLAGELLIN"/>
    <property type="match status" value="1"/>
</dbReference>
<feature type="domain" description="Flagellin C-terminal" evidence="7">
    <location>
        <begin position="147"/>
        <end position="212"/>
    </location>
</feature>
<dbReference type="SUPFAM" id="SSF64518">
    <property type="entry name" value="Phase 1 flagellin"/>
    <property type="match status" value="1"/>
</dbReference>
<evidence type="ECO:0000259" key="6">
    <source>
        <dbReference type="Pfam" id="PF00669"/>
    </source>
</evidence>
<dbReference type="Pfam" id="PF00669">
    <property type="entry name" value="Flagellin_N"/>
    <property type="match status" value="1"/>
</dbReference>
<dbReference type="RefSeq" id="WP_233053672.1">
    <property type="nucleotide sequence ID" value="NZ_JAIMJA010000015.1"/>
</dbReference>
<evidence type="ECO:0000313" key="8">
    <source>
        <dbReference type="EMBL" id="MCE2596009.1"/>
    </source>
</evidence>
<dbReference type="InterPro" id="IPR001492">
    <property type="entry name" value="Flagellin"/>
</dbReference>
<dbReference type="Gene3D" id="6.10.10.10">
    <property type="entry name" value="Flagellar export chaperone, C-terminal domain"/>
    <property type="match status" value="1"/>
</dbReference>
<keyword evidence="3 4" id="KW-0975">Bacterial flagellum</keyword>
<evidence type="ECO:0000256" key="1">
    <source>
        <dbReference type="ARBA" id="ARBA00005709"/>
    </source>
</evidence>
<feature type="region of interest" description="Disordered" evidence="5">
    <location>
        <begin position="1"/>
        <end position="35"/>
    </location>
</feature>
<dbReference type="Gene3D" id="1.20.1330.10">
    <property type="entry name" value="f41 fragment of flagellin, N-terminal domain"/>
    <property type="match status" value="2"/>
</dbReference>
<gene>
    <name evidence="8" type="ORF">K6Y31_14445</name>
</gene>
<evidence type="ECO:0000256" key="3">
    <source>
        <dbReference type="ARBA" id="ARBA00023143"/>
    </source>
</evidence>
<keyword evidence="9" id="KW-1185">Reference proteome</keyword>
<comment type="similarity">
    <text evidence="1 4">Belongs to the bacterial flagellin family.</text>
</comment>
<sequence>MQIGSTSSFQSSNLISQQKKKEEEENEKLASGKRINSAADDAAGFSIGQRLTSQINQSAQLNANETYNQSLASTESSGLQNSSASVQRINELVVASGNGINGANELGAIQSEINELVSGIDNASSLGLDTINVTTQSVDANLATGQAAQEQLLSSQSDLGAQINASDSYQRQLSSAFENQSAARSRIEDADYAQVSSDQSKAETLLEASVRAQKEKEENEKNAVTNLLG</sequence>
<evidence type="ECO:0000313" key="9">
    <source>
        <dbReference type="Proteomes" id="UP001201273"/>
    </source>
</evidence>
<evidence type="ECO:0000256" key="5">
    <source>
        <dbReference type="SAM" id="MobiDB-lite"/>
    </source>
</evidence>
<dbReference type="PANTHER" id="PTHR42792">
    <property type="entry name" value="FLAGELLIN"/>
    <property type="match status" value="1"/>
</dbReference>
<comment type="subcellular location">
    <subcellularLocation>
        <location evidence="4">Secreted</location>
    </subcellularLocation>
    <subcellularLocation>
        <location evidence="4">Bacterial flagellum</location>
    </subcellularLocation>
</comment>